<accession>A0AC60PLG7</accession>
<organism evidence="1 2">
    <name type="scientific">Ixodes persulcatus</name>
    <name type="common">Taiga tick</name>
    <dbReference type="NCBI Taxonomy" id="34615"/>
    <lineage>
        <taxon>Eukaryota</taxon>
        <taxon>Metazoa</taxon>
        <taxon>Ecdysozoa</taxon>
        <taxon>Arthropoda</taxon>
        <taxon>Chelicerata</taxon>
        <taxon>Arachnida</taxon>
        <taxon>Acari</taxon>
        <taxon>Parasitiformes</taxon>
        <taxon>Ixodida</taxon>
        <taxon>Ixodoidea</taxon>
        <taxon>Ixodidae</taxon>
        <taxon>Ixodinae</taxon>
        <taxon>Ixodes</taxon>
    </lineage>
</organism>
<dbReference type="Proteomes" id="UP000805193">
    <property type="component" value="Unassembled WGS sequence"/>
</dbReference>
<gene>
    <name evidence="1" type="ORF">HPB47_002465</name>
</gene>
<evidence type="ECO:0000313" key="2">
    <source>
        <dbReference type="Proteomes" id="UP000805193"/>
    </source>
</evidence>
<comment type="caution">
    <text evidence="1">The sequence shown here is derived from an EMBL/GenBank/DDBJ whole genome shotgun (WGS) entry which is preliminary data.</text>
</comment>
<name>A0AC60PLG7_IXOPE</name>
<evidence type="ECO:0000313" key="1">
    <source>
        <dbReference type="EMBL" id="KAG0421637.1"/>
    </source>
</evidence>
<sequence length="97" mass="10679">MSQSPNHWSRVVGRAGARRDRLPYSRAGAGRRPEDVVEVRHVATWTSQEGTARPLVFVSADPWGEQPRVLSRTPAGQVMEPFRGRTLSILDEEAGGA</sequence>
<proteinExistence type="predicted"/>
<dbReference type="EMBL" id="JABSTQ010010338">
    <property type="protein sequence ID" value="KAG0421637.1"/>
    <property type="molecule type" value="Genomic_DNA"/>
</dbReference>
<reference evidence="1 2" key="1">
    <citation type="journal article" date="2020" name="Cell">
        <title>Large-Scale Comparative Analyses of Tick Genomes Elucidate Their Genetic Diversity and Vector Capacities.</title>
        <authorList>
            <consortium name="Tick Genome and Microbiome Consortium (TIGMIC)"/>
            <person name="Jia N."/>
            <person name="Wang J."/>
            <person name="Shi W."/>
            <person name="Du L."/>
            <person name="Sun Y."/>
            <person name="Zhan W."/>
            <person name="Jiang J.F."/>
            <person name="Wang Q."/>
            <person name="Zhang B."/>
            <person name="Ji P."/>
            <person name="Bell-Sakyi L."/>
            <person name="Cui X.M."/>
            <person name="Yuan T.T."/>
            <person name="Jiang B.G."/>
            <person name="Yang W.F."/>
            <person name="Lam T.T."/>
            <person name="Chang Q.C."/>
            <person name="Ding S.J."/>
            <person name="Wang X.J."/>
            <person name="Zhu J.G."/>
            <person name="Ruan X.D."/>
            <person name="Zhao L."/>
            <person name="Wei J.T."/>
            <person name="Ye R.Z."/>
            <person name="Que T.C."/>
            <person name="Du C.H."/>
            <person name="Zhou Y.H."/>
            <person name="Cheng J.X."/>
            <person name="Dai P.F."/>
            <person name="Guo W.B."/>
            <person name="Han X.H."/>
            <person name="Huang E.J."/>
            <person name="Li L.F."/>
            <person name="Wei W."/>
            <person name="Gao Y.C."/>
            <person name="Liu J.Z."/>
            <person name="Shao H.Z."/>
            <person name="Wang X."/>
            <person name="Wang C.C."/>
            <person name="Yang T.C."/>
            <person name="Huo Q.B."/>
            <person name="Li W."/>
            <person name="Chen H.Y."/>
            <person name="Chen S.E."/>
            <person name="Zhou L.G."/>
            <person name="Ni X.B."/>
            <person name="Tian J.H."/>
            <person name="Sheng Y."/>
            <person name="Liu T."/>
            <person name="Pan Y.S."/>
            <person name="Xia L.Y."/>
            <person name="Li J."/>
            <person name="Zhao F."/>
            <person name="Cao W.C."/>
        </authorList>
    </citation>
    <scope>NUCLEOTIDE SEQUENCE [LARGE SCALE GENOMIC DNA]</scope>
    <source>
        <strain evidence="1">Iper-2018</strain>
    </source>
</reference>
<keyword evidence="2" id="KW-1185">Reference proteome</keyword>
<protein>
    <submittedName>
        <fullName evidence="1">Uncharacterized protein</fullName>
    </submittedName>
</protein>